<dbReference type="EMBL" id="JAOVZQ010000001">
    <property type="protein sequence ID" value="MCY0096070.1"/>
    <property type="molecule type" value="Genomic_DNA"/>
</dbReference>
<dbReference type="Pfam" id="PF19807">
    <property type="entry name" value="DUF6290"/>
    <property type="match status" value="1"/>
</dbReference>
<dbReference type="InterPro" id="IPR046257">
    <property type="entry name" value="DUF6290"/>
</dbReference>
<organism evidence="1 2">
    <name type="scientific">Hoeflea ulvae</name>
    <dbReference type="NCBI Taxonomy" id="2983764"/>
    <lineage>
        <taxon>Bacteria</taxon>
        <taxon>Pseudomonadati</taxon>
        <taxon>Pseudomonadota</taxon>
        <taxon>Alphaproteobacteria</taxon>
        <taxon>Hyphomicrobiales</taxon>
        <taxon>Rhizobiaceae</taxon>
        <taxon>Hoeflea</taxon>
    </lineage>
</organism>
<gene>
    <name evidence="1" type="ORF">OEG82_18905</name>
</gene>
<accession>A0ABT3YJJ6</accession>
<dbReference type="RefSeq" id="WP_267613918.1">
    <property type="nucleotide sequence ID" value="NZ_JAOVZQ010000001.1"/>
</dbReference>
<keyword evidence="2" id="KW-1185">Reference proteome</keyword>
<comment type="caution">
    <text evidence="1">The sequence shown here is derived from an EMBL/GenBank/DDBJ whole genome shotgun (WGS) entry which is preliminary data.</text>
</comment>
<dbReference type="Proteomes" id="UP001081283">
    <property type="component" value="Unassembled WGS sequence"/>
</dbReference>
<evidence type="ECO:0000313" key="1">
    <source>
        <dbReference type="EMBL" id="MCY0096070.1"/>
    </source>
</evidence>
<proteinExistence type="predicted"/>
<reference evidence="1" key="1">
    <citation type="submission" date="2022-10" db="EMBL/GenBank/DDBJ databases">
        <title>Hoeflea sp. J2-29, isolated from marine algae.</title>
        <authorList>
            <person name="Kristyanto S."/>
            <person name="Kim J.M."/>
            <person name="Jeon C.O."/>
        </authorList>
    </citation>
    <scope>NUCLEOTIDE SEQUENCE</scope>
    <source>
        <strain evidence="1">J2-29</strain>
    </source>
</reference>
<name>A0ABT3YJJ6_9HYPH</name>
<sequence length="82" mass="8931">MIRLDLPRDLEKLLDRFAKDLGVSKEEFALQAIRERIEDLGDLAVAEAALAADDGERIPLADIIAEFGDGSDEDGNPLHAAE</sequence>
<evidence type="ECO:0000313" key="2">
    <source>
        <dbReference type="Proteomes" id="UP001081283"/>
    </source>
</evidence>
<protein>
    <submittedName>
        <fullName evidence="1">DUF6290 family protein</fullName>
    </submittedName>
</protein>